<evidence type="ECO:0000256" key="6">
    <source>
        <dbReference type="SAM" id="Phobius"/>
    </source>
</evidence>
<keyword evidence="2 6" id="KW-0812">Transmembrane</keyword>
<dbReference type="AlphaFoldDB" id="A0AA37LYN9"/>
<feature type="transmembrane region" description="Helical" evidence="6">
    <location>
        <begin position="184"/>
        <end position="204"/>
    </location>
</feature>
<dbReference type="InterPro" id="IPR052337">
    <property type="entry name" value="SAT4-like"/>
</dbReference>
<dbReference type="EMBL" id="BPPX01000042">
    <property type="protein sequence ID" value="GJC89514.1"/>
    <property type="molecule type" value="Genomic_DNA"/>
</dbReference>
<proteinExistence type="inferred from homology"/>
<evidence type="ECO:0000256" key="1">
    <source>
        <dbReference type="ARBA" id="ARBA00004141"/>
    </source>
</evidence>
<feature type="transmembrane region" description="Helical" evidence="6">
    <location>
        <begin position="149"/>
        <end position="172"/>
    </location>
</feature>
<evidence type="ECO:0000313" key="9">
    <source>
        <dbReference type="Proteomes" id="UP001055172"/>
    </source>
</evidence>
<feature type="transmembrane region" description="Helical" evidence="6">
    <location>
        <begin position="22"/>
        <end position="43"/>
    </location>
</feature>
<evidence type="ECO:0000259" key="7">
    <source>
        <dbReference type="Pfam" id="PF20684"/>
    </source>
</evidence>
<evidence type="ECO:0000256" key="5">
    <source>
        <dbReference type="ARBA" id="ARBA00038359"/>
    </source>
</evidence>
<name>A0AA37LYN9_9PEZI</name>
<sequence>MNELNSTLAGVATPPLGNLVDLHYYVFGFGFGVSTLFSFLRLYERRRSHTLGRDDFAICMKTMCYRRKDIPDDRFEVYVELSYNAAPAFMISIGCAKVSILCFYLRTFPGQRFQNIAKIIRGVVIVAAFTITLLLYLSRLKSLSLDDVALFLATAASNIVMDVVLLVLPLPTVFTLQMSLKNKLVVTAFFSLGLITTITSILRLDRLNQIRGSSDLTWDAAPANITS</sequence>
<keyword evidence="9" id="KW-1185">Reference proteome</keyword>
<evidence type="ECO:0000256" key="4">
    <source>
        <dbReference type="ARBA" id="ARBA00023136"/>
    </source>
</evidence>
<feature type="transmembrane region" description="Helical" evidence="6">
    <location>
        <begin position="88"/>
        <end position="107"/>
    </location>
</feature>
<reference evidence="8 9" key="1">
    <citation type="submission" date="2021-07" db="EMBL/GenBank/DDBJ databases">
        <title>Genome data of Colletotrichum spaethianum.</title>
        <authorList>
            <person name="Utami Y.D."/>
            <person name="Hiruma K."/>
        </authorList>
    </citation>
    <scope>NUCLEOTIDE SEQUENCE [LARGE SCALE GENOMIC DNA]</scope>
    <source>
        <strain evidence="8 9">MAFF 242679</strain>
    </source>
</reference>
<feature type="domain" description="Rhodopsin" evidence="7">
    <location>
        <begin position="62"/>
        <end position="225"/>
    </location>
</feature>
<evidence type="ECO:0000256" key="2">
    <source>
        <dbReference type="ARBA" id="ARBA00022692"/>
    </source>
</evidence>
<keyword evidence="3 6" id="KW-1133">Transmembrane helix</keyword>
<dbReference type="PANTHER" id="PTHR33048:SF8">
    <property type="entry name" value="INTEGRAL MEMBRANE PROTEIN-RELATED"/>
    <property type="match status" value="1"/>
</dbReference>
<protein>
    <recommendedName>
        <fullName evidence="7">Rhodopsin domain-containing protein</fullName>
    </recommendedName>
</protein>
<accession>A0AA37LYN9</accession>
<evidence type="ECO:0000313" key="8">
    <source>
        <dbReference type="EMBL" id="GJC89514.1"/>
    </source>
</evidence>
<dbReference type="GO" id="GO:0016020">
    <property type="term" value="C:membrane"/>
    <property type="evidence" value="ECO:0007669"/>
    <property type="project" value="UniProtKB-SubCell"/>
</dbReference>
<evidence type="ECO:0000256" key="3">
    <source>
        <dbReference type="ARBA" id="ARBA00022989"/>
    </source>
</evidence>
<dbReference type="Proteomes" id="UP001055172">
    <property type="component" value="Unassembled WGS sequence"/>
</dbReference>
<gene>
    <name evidence="8" type="ORF">ColLi_12352</name>
</gene>
<comment type="similarity">
    <text evidence="5">Belongs to the SAT4 family.</text>
</comment>
<comment type="caution">
    <text evidence="8">The sequence shown here is derived from an EMBL/GenBank/DDBJ whole genome shotgun (WGS) entry which is preliminary data.</text>
</comment>
<keyword evidence="4 6" id="KW-0472">Membrane</keyword>
<feature type="transmembrane region" description="Helical" evidence="6">
    <location>
        <begin position="119"/>
        <end position="137"/>
    </location>
</feature>
<comment type="subcellular location">
    <subcellularLocation>
        <location evidence="1">Membrane</location>
        <topology evidence="1">Multi-pass membrane protein</topology>
    </subcellularLocation>
</comment>
<dbReference type="InterPro" id="IPR049326">
    <property type="entry name" value="Rhodopsin_dom_fungi"/>
</dbReference>
<dbReference type="PANTHER" id="PTHR33048">
    <property type="entry name" value="PTH11-LIKE INTEGRAL MEMBRANE PROTEIN (AFU_ORTHOLOGUE AFUA_5G11245)"/>
    <property type="match status" value="1"/>
</dbReference>
<organism evidence="8 9">
    <name type="scientific">Colletotrichum liriopes</name>
    <dbReference type="NCBI Taxonomy" id="708192"/>
    <lineage>
        <taxon>Eukaryota</taxon>
        <taxon>Fungi</taxon>
        <taxon>Dikarya</taxon>
        <taxon>Ascomycota</taxon>
        <taxon>Pezizomycotina</taxon>
        <taxon>Sordariomycetes</taxon>
        <taxon>Hypocreomycetidae</taxon>
        <taxon>Glomerellales</taxon>
        <taxon>Glomerellaceae</taxon>
        <taxon>Colletotrichum</taxon>
        <taxon>Colletotrichum spaethianum species complex</taxon>
    </lineage>
</organism>
<dbReference type="Pfam" id="PF20684">
    <property type="entry name" value="Fung_rhodopsin"/>
    <property type="match status" value="1"/>
</dbReference>